<sequence>MALTQRPTKSSKHKQKARPEPLSSGSTRPLKPNLLVLGSIANSRSHLSNLSTGASINLCFNSSNISCWAPPQKDGVHFLPSNHSNSTHLGVSSDPSNDSS</sequence>
<name>A0ACC2RSI9_9FUNG</name>
<proteinExistence type="predicted"/>
<reference evidence="1" key="1">
    <citation type="submission" date="2022-04" db="EMBL/GenBank/DDBJ databases">
        <title>Genome of the entomopathogenic fungus Entomophthora muscae.</title>
        <authorList>
            <person name="Elya C."/>
            <person name="Lovett B.R."/>
            <person name="Lee E."/>
            <person name="Macias A.M."/>
            <person name="Hajek A.E."/>
            <person name="De Bivort B.L."/>
            <person name="Kasson M.T."/>
            <person name="De Fine Licht H.H."/>
            <person name="Stajich J.E."/>
        </authorList>
    </citation>
    <scope>NUCLEOTIDE SEQUENCE</scope>
    <source>
        <strain evidence="1">Berkeley</strain>
    </source>
</reference>
<protein>
    <submittedName>
        <fullName evidence="1">Uncharacterized protein</fullName>
    </submittedName>
</protein>
<keyword evidence="2" id="KW-1185">Reference proteome</keyword>
<evidence type="ECO:0000313" key="2">
    <source>
        <dbReference type="Proteomes" id="UP001165960"/>
    </source>
</evidence>
<gene>
    <name evidence="1" type="ORF">DSO57_1028077</name>
</gene>
<evidence type="ECO:0000313" key="1">
    <source>
        <dbReference type="EMBL" id="KAJ9053043.1"/>
    </source>
</evidence>
<organism evidence="1 2">
    <name type="scientific">Entomophthora muscae</name>
    <dbReference type="NCBI Taxonomy" id="34485"/>
    <lineage>
        <taxon>Eukaryota</taxon>
        <taxon>Fungi</taxon>
        <taxon>Fungi incertae sedis</taxon>
        <taxon>Zoopagomycota</taxon>
        <taxon>Entomophthoromycotina</taxon>
        <taxon>Entomophthoromycetes</taxon>
        <taxon>Entomophthorales</taxon>
        <taxon>Entomophthoraceae</taxon>
        <taxon>Entomophthora</taxon>
    </lineage>
</organism>
<comment type="caution">
    <text evidence="1">The sequence shown here is derived from an EMBL/GenBank/DDBJ whole genome shotgun (WGS) entry which is preliminary data.</text>
</comment>
<dbReference type="Proteomes" id="UP001165960">
    <property type="component" value="Unassembled WGS sequence"/>
</dbReference>
<dbReference type="EMBL" id="QTSX02006565">
    <property type="protein sequence ID" value="KAJ9053043.1"/>
    <property type="molecule type" value="Genomic_DNA"/>
</dbReference>
<accession>A0ACC2RSI9</accession>